<accession>Q8BPQ1</accession>
<gene>
    <name evidence="3" type="primary">Ttf1</name>
</gene>
<feature type="region of interest" description="Disordered" evidence="1">
    <location>
        <begin position="81"/>
        <end position="107"/>
    </location>
</feature>
<evidence type="ECO:0000313" key="3">
    <source>
        <dbReference type="MGI" id="MGI:105044"/>
    </source>
</evidence>
<reference evidence="2" key="4">
    <citation type="journal article" date="2001" name="Nature">
        <title>Functional annotation of a full-length mouse cDNA collection.</title>
        <authorList>
            <consortium name="The RIKEN Genome Exploration Research Group Phase II Team and the FANTOM Consortium"/>
        </authorList>
    </citation>
    <scope>NUCLEOTIDE SEQUENCE</scope>
    <source>
        <strain evidence="2">C57BL/6J</strain>
        <tissue evidence="2">Eyeball</tissue>
    </source>
</reference>
<evidence type="ECO:0000256" key="1">
    <source>
        <dbReference type="SAM" id="MobiDB-lite"/>
    </source>
</evidence>
<reference evidence="2" key="6">
    <citation type="journal article" date="2002" name="Nature">
        <title>Analysis of the mouse transcriptome based on functional annotation of 60,770 full-length cDNAs.</title>
        <authorList>
            <consortium name="The FANTOM Consortium and the RIKEN Genome Exploration Research Group Phase I and II Team"/>
        </authorList>
    </citation>
    <scope>NUCLEOTIDE SEQUENCE</scope>
    <source>
        <strain evidence="2">C57BL/6J</strain>
        <tissue evidence="2">Eyeball</tissue>
    </source>
</reference>
<reference evidence="2" key="2">
    <citation type="journal article" date="2000" name="Genome Res.">
        <title>Normalization and subtraction of cap-trapper-selected cDNAs to prepare full-length cDNA libraries for rapid discovery of new genes.</title>
        <authorList>
            <person name="Carninci P."/>
            <person name="Shibata Y."/>
            <person name="Hayatsu N."/>
            <person name="Sugahara Y."/>
            <person name="Shibata K."/>
            <person name="Itoh M."/>
            <person name="Konno H."/>
            <person name="Okazaki Y."/>
            <person name="Muramatsu M."/>
            <person name="Hayashizaki Y."/>
        </authorList>
    </citation>
    <scope>NUCLEOTIDE SEQUENCE</scope>
    <source>
        <strain evidence="2">C57BL/6J</strain>
        <tissue evidence="2">Eyeball</tissue>
    </source>
</reference>
<dbReference type="AlphaFoldDB" id="Q8BPQ1"/>
<reference evidence="2" key="1">
    <citation type="journal article" date="1999" name="Methods Enzymol.">
        <title>High-efficiency full-length cDNA cloning.</title>
        <authorList>
            <person name="Carninci P."/>
            <person name="Hayashizaki Y."/>
        </authorList>
    </citation>
    <scope>NUCLEOTIDE SEQUENCE</scope>
    <source>
        <strain evidence="2">C57BL/6J</strain>
        <tissue evidence="2">Eyeball</tissue>
    </source>
</reference>
<reference evidence="2" key="8">
    <citation type="journal article" date="2005" name="Science">
        <title>Antisense Transcription in the Mammalian Transcriptome.</title>
        <authorList>
            <consortium name="RIKEN Genome Exploration Research Group and Genome Science Group (Genome Network Project Core Group) and the FANTOM Consortium"/>
        </authorList>
    </citation>
    <scope>NUCLEOTIDE SEQUENCE</scope>
    <source>
        <strain evidence="2">C57BL/6J</strain>
        <tissue evidence="2">Eyeball</tissue>
    </source>
</reference>
<reference evidence="2" key="5">
    <citation type="submission" date="2001-07" db="EMBL/GenBank/DDBJ databases">
        <authorList>
            <person name="Adachi J."/>
            <person name="Aizawa K."/>
            <person name="Akimura T."/>
            <person name="Arakawa T."/>
            <person name="Bono H."/>
            <person name="Carninci P."/>
            <person name="Fukuda S."/>
            <person name="Furuno M."/>
            <person name="Hanagaki T."/>
            <person name="Hara A."/>
            <person name="Hashizume W."/>
            <person name="Hayashida K."/>
            <person name="Hayatsu N."/>
            <person name="Hiramoto K."/>
            <person name="Hiraoka T."/>
            <person name="Hirozane T."/>
            <person name="Hori F."/>
            <person name="Imotani K."/>
            <person name="Ishii Y."/>
            <person name="Itoh M."/>
            <person name="Kagawa I."/>
            <person name="Kasukawa T."/>
            <person name="Katoh H."/>
            <person name="Kawai J."/>
            <person name="Kojima Y."/>
            <person name="Kondo S."/>
            <person name="Konno H."/>
            <person name="Kouda M."/>
            <person name="Koya S."/>
            <person name="Kurihara C."/>
            <person name="Matsuyama T."/>
            <person name="Miyazaki A."/>
            <person name="Murata M."/>
            <person name="Nakamura M."/>
            <person name="Nishi K."/>
            <person name="Nomura K."/>
            <person name="Numazaki R."/>
            <person name="Ohno M."/>
            <person name="Ohsato N."/>
            <person name="Okazaki Y."/>
            <person name="Saito R."/>
            <person name="Saitoh H."/>
            <person name="Sakai C."/>
            <person name="Sakai K."/>
            <person name="Sakazume N."/>
            <person name="Sano H."/>
            <person name="Sasaki D."/>
            <person name="Shibata K."/>
            <person name="Shinagawa A."/>
            <person name="Shiraki T."/>
            <person name="Sogabe Y."/>
            <person name="Tagami M."/>
            <person name="Tagawa A."/>
            <person name="Takahashi F."/>
            <person name="Takaku-Akahira S."/>
            <person name="Takeda Y."/>
            <person name="Tanaka T."/>
            <person name="Tomaru A."/>
            <person name="Toya T."/>
            <person name="Yasunishi A."/>
            <person name="Muramatsu M."/>
            <person name="Hayashizaki Y."/>
        </authorList>
    </citation>
    <scope>NUCLEOTIDE SEQUENCE</scope>
    <source>
        <strain evidence="2">C57BL/6J</strain>
        <tissue evidence="2">Eyeball</tissue>
    </source>
</reference>
<organism evidence="2">
    <name type="scientific">Mus musculus</name>
    <name type="common">Mouse</name>
    <dbReference type="NCBI Taxonomy" id="10090"/>
    <lineage>
        <taxon>Eukaryota</taxon>
        <taxon>Metazoa</taxon>
        <taxon>Chordata</taxon>
        <taxon>Craniata</taxon>
        <taxon>Vertebrata</taxon>
        <taxon>Euteleostomi</taxon>
        <taxon>Mammalia</taxon>
        <taxon>Eutheria</taxon>
        <taxon>Euarchontoglires</taxon>
        <taxon>Glires</taxon>
        <taxon>Rodentia</taxon>
        <taxon>Myomorpha</taxon>
        <taxon>Muroidea</taxon>
        <taxon>Muridae</taxon>
        <taxon>Murinae</taxon>
        <taxon>Mus</taxon>
        <taxon>Mus</taxon>
    </lineage>
</organism>
<protein>
    <submittedName>
        <fullName evidence="2">Uncharacterized protein</fullName>
    </submittedName>
</protein>
<reference evidence="2" key="3">
    <citation type="journal article" date="2000" name="Genome Res.">
        <title>RIKEN integrated sequence analysis (RISA) system--384-format sequencing pipeline with 384 multicapillary sequencer.</title>
        <authorList>
            <person name="Shibata K."/>
            <person name="Itoh M."/>
            <person name="Aizawa K."/>
            <person name="Nagaoka S."/>
            <person name="Sasaki N."/>
            <person name="Carninci P."/>
            <person name="Konno H."/>
            <person name="Akiyama J."/>
            <person name="Nishi K."/>
            <person name="Kitsunai T."/>
            <person name="Tashiro H."/>
            <person name="Itoh M."/>
            <person name="Sumi N."/>
            <person name="Ishii Y."/>
            <person name="Nakamura S."/>
            <person name="Hazama M."/>
            <person name="Nishine T."/>
            <person name="Harada A."/>
            <person name="Yamamoto R."/>
            <person name="Matsumoto H."/>
            <person name="Sakaguchi S."/>
            <person name="Ikegami T."/>
            <person name="Kashiwagi K."/>
            <person name="Fujiwake S."/>
            <person name="Inoue K."/>
            <person name="Togawa Y."/>
            <person name="Izawa M."/>
            <person name="Ohara E."/>
            <person name="Watahiki M."/>
            <person name="Yoneda Y."/>
            <person name="Ishikawa T."/>
            <person name="Ozawa K."/>
            <person name="Tanaka T."/>
            <person name="Matsuura S."/>
            <person name="Kawai J."/>
            <person name="Okazaki Y."/>
            <person name="Muramatsu M."/>
            <person name="Inoue Y."/>
            <person name="Kira A."/>
            <person name="Hayashizaki Y."/>
        </authorList>
    </citation>
    <scope>NUCLEOTIDE SEQUENCE</scope>
    <source>
        <strain evidence="2">C57BL/6J</strain>
        <tissue evidence="2">Eyeball</tissue>
    </source>
</reference>
<evidence type="ECO:0000313" key="2">
    <source>
        <dbReference type="EMBL" id="BAC35440.1"/>
    </source>
</evidence>
<name>Q8BPQ1_MOUSE</name>
<sequence length="107" mass="11057">FFRLTTLPGWKTSATLSLGRLDELSLSFCAPSVAGGCAGATFRVRLRPEAVVPVPRRRGQWGPGSQAAARGFLLVCSSGRRPGTEQGQSEARVVSGGCAGPEVGLVG</sequence>
<dbReference type="EMBL" id="AK053589">
    <property type="protein sequence ID" value="BAC35440.1"/>
    <property type="molecule type" value="mRNA"/>
</dbReference>
<proteinExistence type="evidence at transcript level"/>
<dbReference type="MGI" id="MGI:105044">
    <property type="gene designation" value="Ttf1"/>
</dbReference>
<feature type="non-terminal residue" evidence="2">
    <location>
        <position position="1"/>
    </location>
</feature>
<dbReference type="AGR" id="MGI:105044"/>
<reference evidence="2" key="7">
    <citation type="journal article" date="2005" name="Science">
        <title>The Transcriptional Landscape of the Mammalian Genome.</title>
        <authorList>
            <consortium name="The FANTOM Consortium"/>
            <consortium name="Riken Genome Exploration Research Group and Genome Science Group (Genome Network Project Core Group)"/>
        </authorList>
    </citation>
    <scope>NUCLEOTIDE SEQUENCE</scope>
    <source>
        <strain evidence="2">C57BL/6J</strain>
        <tissue evidence="2">Eyeball</tissue>
    </source>
</reference>